<dbReference type="InterPro" id="IPR008966">
    <property type="entry name" value="Adhesion_dom_sf"/>
</dbReference>
<feature type="chain" id="PRO_5026133415" evidence="1">
    <location>
        <begin position="25"/>
        <end position="351"/>
    </location>
</feature>
<gene>
    <name evidence="3" type="ORF">GY169_20770</name>
</gene>
<dbReference type="GO" id="GO:0009289">
    <property type="term" value="C:pilus"/>
    <property type="evidence" value="ECO:0007669"/>
    <property type="project" value="InterPro"/>
</dbReference>
<dbReference type="InterPro" id="IPR000259">
    <property type="entry name" value="Adhesion_dom_fimbrial"/>
</dbReference>
<dbReference type="Pfam" id="PF00419">
    <property type="entry name" value="Fimbrial"/>
    <property type="match status" value="1"/>
</dbReference>
<evidence type="ECO:0000313" key="4">
    <source>
        <dbReference type="Proteomes" id="UP000503580"/>
    </source>
</evidence>
<dbReference type="KEGG" id="kgn:GY169_20770"/>
<keyword evidence="4" id="KW-1185">Reference proteome</keyword>
<evidence type="ECO:0000313" key="3">
    <source>
        <dbReference type="EMBL" id="QIR29087.1"/>
    </source>
</evidence>
<protein>
    <submittedName>
        <fullName evidence="3">Fimbrial protein</fullName>
    </submittedName>
</protein>
<dbReference type="GO" id="GO:0007155">
    <property type="term" value="P:cell adhesion"/>
    <property type="evidence" value="ECO:0007669"/>
    <property type="project" value="InterPro"/>
</dbReference>
<dbReference type="SUPFAM" id="SSF49401">
    <property type="entry name" value="Bacterial adhesins"/>
    <property type="match status" value="1"/>
</dbReference>
<dbReference type="AlphaFoldDB" id="A0A6G9RS21"/>
<reference evidence="3 4" key="1">
    <citation type="submission" date="2020-02" db="EMBL/GenBank/DDBJ databases">
        <title>Whole genome PO2S7.</title>
        <authorList>
            <person name="Singha K.M."/>
        </authorList>
    </citation>
    <scope>NUCLEOTIDE SEQUENCE [LARGE SCALE GENOMIC DNA]</scope>
    <source>
        <strain evidence="3 4">PO2S7</strain>
    </source>
</reference>
<dbReference type="InterPro" id="IPR036937">
    <property type="entry name" value="Adhesion_dom_fimbrial_sf"/>
</dbReference>
<evidence type="ECO:0000259" key="2">
    <source>
        <dbReference type="Pfam" id="PF00419"/>
    </source>
</evidence>
<feature type="signal peptide" evidence="1">
    <location>
        <begin position="1"/>
        <end position="24"/>
    </location>
</feature>
<name>A0A6G9RS21_9ENTR</name>
<dbReference type="Gene3D" id="2.60.40.1090">
    <property type="entry name" value="Fimbrial-type adhesion domain"/>
    <property type="match status" value="1"/>
</dbReference>
<dbReference type="EMBL" id="CP050321">
    <property type="protein sequence ID" value="QIR29087.1"/>
    <property type="molecule type" value="Genomic_DNA"/>
</dbReference>
<dbReference type="Proteomes" id="UP000503580">
    <property type="component" value="Chromosome"/>
</dbReference>
<feature type="domain" description="Fimbrial-type adhesion" evidence="2">
    <location>
        <begin position="210"/>
        <end position="350"/>
    </location>
</feature>
<evidence type="ECO:0000256" key="1">
    <source>
        <dbReference type="SAM" id="SignalP"/>
    </source>
</evidence>
<organism evidence="3 4">
    <name type="scientific">Kluyvera genomosp. 3</name>
    <dbReference type="NCBI Taxonomy" id="2774055"/>
    <lineage>
        <taxon>Bacteria</taxon>
        <taxon>Pseudomonadati</taxon>
        <taxon>Pseudomonadota</taxon>
        <taxon>Gammaproteobacteria</taxon>
        <taxon>Enterobacterales</taxon>
        <taxon>Enterobacteriaceae</taxon>
        <taxon>Kluyvera</taxon>
    </lineage>
</organism>
<dbReference type="RefSeq" id="WP_167577003.1">
    <property type="nucleotide sequence ID" value="NZ_CP050321.1"/>
</dbReference>
<keyword evidence="1" id="KW-0732">Signal</keyword>
<proteinExistence type="predicted"/>
<accession>A0A6G9RS21</accession>
<sequence>MTVRRRLLPAVFCLLAGYSLTAAAADWNDHSSCTGTGITTFPLQNITFYAGRLPADGTVLYTSPAYPLSYKCTTELNSQAIFAPSLQRLGDFQGVVDALQRAGLGLDIILQETGQPEVTWSWHDMQIQNTKRFGASMPSNATDIPRSATFKLRLFVAKRIDSAQIVQVPALSAFSIIPGPNLTSSPGVYLTSTAFSIRYMPDNFGYVSLSPTTVNLGHIYTNYQNPAKRARFTVTAGQRMGVGGPDGTFTIPLQTTFTATGKTLTDNGQAARMTNEDGQANGLKLSILDTSSGDRLTFGQPSDLGKLKSGGTGIPATPVSKNYTALLEQDAGAPLKTGPFSADVVVTVTYN</sequence>